<proteinExistence type="inferred from homology"/>
<dbReference type="InterPro" id="IPR020845">
    <property type="entry name" value="AMP-binding_CS"/>
</dbReference>
<dbReference type="InterPro" id="IPR001986">
    <property type="entry name" value="Enolpyruvate_Tfrase_dom"/>
</dbReference>
<evidence type="ECO:0000256" key="9">
    <source>
        <dbReference type="HAMAP-Rule" id="MF_00210"/>
    </source>
</evidence>
<feature type="binding site" evidence="9">
    <location>
        <position position="166"/>
    </location>
    <ligand>
        <name>phosphoenolpyruvate</name>
        <dbReference type="ChEBI" id="CHEBI:58702"/>
    </ligand>
</feature>
<dbReference type="Proteomes" id="UP000298111">
    <property type="component" value="Unassembled WGS sequence"/>
</dbReference>
<feature type="binding site" evidence="9">
    <location>
        <position position="165"/>
    </location>
    <ligand>
        <name>3-phosphoshikimate</name>
        <dbReference type="ChEBI" id="CHEBI:145989"/>
    </ligand>
</feature>
<protein>
    <recommendedName>
        <fullName evidence="9">3-phosphoshikimate 1-carboxyvinyltransferase</fullName>
        <ecNumber evidence="9">2.5.1.19</ecNumber>
    </recommendedName>
    <alternativeName>
        <fullName evidence="9">5-enolpyruvylshikimate-3-phosphate synthase</fullName>
        <shortName evidence="9">EPSP synthase</shortName>
        <shortName evidence="9">EPSPS</shortName>
    </alternativeName>
</protein>
<dbReference type="GO" id="GO:0006631">
    <property type="term" value="P:fatty acid metabolic process"/>
    <property type="evidence" value="ECO:0007669"/>
    <property type="project" value="TreeGrafter"/>
</dbReference>
<dbReference type="AlphaFoldDB" id="A0A8H1L2X2"/>
<feature type="compositionally biased region" description="Pro residues" evidence="10">
    <location>
        <begin position="444"/>
        <end position="456"/>
    </location>
</feature>
<dbReference type="GO" id="GO:0009073">
    <property type="term" value="P:aromatic amino acid family biosynthetic process"/>
    <property type="evidence" value="ECO:0007669"/>
    <property type="project" value="UniProtKB-KW"/>
</dbReference>
<evidence type="ECO:0000256" key="6">
    <source>
        <dbReference type="ARBA" id="ARBA00022679"/>
    </source>
</evidence>
<dbReference type="EC" id="2.5.1.19" evidence="9"/>
<feature type="binding site" evidence="9">
    <location>
        <position position="121"/>
    </location>
    <ligand>
        <name>phosphoenolpyruvate</name>
        <dbReference type="ChEBI" id="CHEBI:58702"/>
    </ligand>
</feature>
<feature type="active site" description="Proton acceptor" evidence="9">
    <location>
        <position position="316"/>
    </location>
</feature>
<comment type="similarity">
    <text evidence="2">Belongs to the ATP-dependent AMP-binding enzyme family.</text>
</comment>
<keyword evidence="9" id="KW-0963">Cytoplasm</keyword>
<dbReference type="CDD" id="cd01556">
    <property type="entry name" value="EPSP_synthase"/>
    <property type="match status" value="1"/>
</dbReference>
<dbReference type="InterPro" id="IPR006264">
    <property type="entry name" value="EPSP_synthase"/>
</dbReference>
<feature type="binding site" evidence="9">
    <location>
        <position position="93"/>
    </location>
    <ligand>
        <name>phosphoenolpyruvate</name>
        <dbReference type="ChEBI" id="CHEBI:58702"/>
    </ligand>
</feature>
<comment type="similarity">
    <text evidence="3 9">Belongs to the EPSP synthase family.</text>
</comment>
<feature type="binding site" evidence="9">
    <location>
        <position position="27"/>
    </location>
    <ligand>
        <name>3-phosphoshikimate</name>
        <dbReference type="ChEBI" id="CHEBI:145989"/>
    </ligand>
</feature>
<evidence type="ECO:0000256" key="5">
    <source>
        <dbReference type="ARBA" id="ARBA00022605"/>
    </source>
</evidence>
<feature type="binding site" evidence="9">
    <location>
        <position position="166"/>
    </location>
    <ligand>
        <name>3-phosphoshikimate</name>
        <dbReference type="ChEBI" id="CHEBI:145989"/>
    </ligand>
</feature>
<comment type="pathway">
    <text evidence="1 9">Metabolic intermediate biosynthesis; chorismate biosynthesis; chorismate from D-erythrose 4-phosphate and phosphoenolpyruvate: step 6/7.</text>
</comment>
<name>A0A8H1L2X2_9ACTN</name>
<evidence type="ECO:0000256" key="3">
    <source>
        <dbReference type="ARBA" id="ARBA00009948"/>
    </source>
</evidence>
<dbReference type="SUPFAM" id="SSF55205">
    <property type="entry name" value="EPT/RTPC-like"/>
    <property type="match status" value="1"/>
</dbReference>
<accession>A0A8H1L2X2</accession>
<keyword evidence="5 9" id="KW-0028">Amino-acid biosynthesis</keyword>
<evidence type="ECO:0000259" key="12">
    <source>
        <dbReference type="Pfam" id="PF00501"/>
    </source>
</evidence>
<dbReference type="InterPro" id="IPR045851">
    <property type="entry name" value="AMP-bd_C_sf"/>
</dbReference>
<dbReference type="NCBIfam" id="TIGR01356">
    <property type="entry name" value="aroA"/>
    <property type="match status" value="1"/>
</dbReference>
<feature type="domain" description="AMP-binding enzyme C-terminal" evidence="13">
    <location>
        <begin position="907"/>
        <end position="983"/>
    </location>
</feature>
<evidence type="ECO:0000256" key="8">
    <source>
        <dbReference type="ARBA" id="ARBA00044633"/>
    </source>
</evidence>
<feature type="binding site" evidence="9">
    <location>
        <position position="347"/>
    </location>
    <ligand>
        <name>phosphoenolpyruvate</name>
        <dbReference type="ChEBI" id="CHEBI:58702"/>
    </ligand>
</feature>
<dbReference type="InterPro" id="IPR042099">
    <property type="entry name" value="ANL_N_sf"/>
</dbReference>
<dbReference type="EMBL" id="RCIY01000101">
    <property type="protein sequence ID" value="TGG76881.1"/>
    <property type="molecule type" value="Genomic_DNA"/>
</dbReference>
<dbReference type="GO" id="GO:0009423">
    <property type="term" value="P:chorismate biosynthetic process"/>
    <property type="evidence" value="ECO:0007669"/>
    <property type="project" value="UniProtKB-UniRule"/>
</dbReference>
<evidence type="ECO:0000313" key="15">
    <source>
        <dbReference type="Proteomes" id="UP000298111"/>
    </source>
</evidence>
<dbReference type="Pfam" id="PF13193">
    <property type="entry name" value="AMP-binding_C"/>
    <property type="match status" value="1"/>
</dbReference>
<comment type="subcellular location">
    <subcellularLocation>
        <location evidence="9">Cytoplasm</location>
    </subcellularLocation>
</comment>
<feature type="binding site" evidence="9">
    <location>
        <position position="388"/>
    </location>
    <ligand>
        <name>phosphoenolpyruvate</name>
        <dbReference type="ChEBI" id="CHEBI:58702"/>
    </ligand>
</feature>
<dbReference type="UniPathway" id="UPA00053">
    <property type="reaction ID" value="UER00089"/>
</dbReference>
<organism evidence="14 15">
    <name type="scientific">Streptomyces albus</name>
    <dbReference type="NCBI Taxonomy" id="1888"/>
    <lineage>
        <taxon>Bacteria</taxon>
        <taxon>Bacillati</taxon>
        <taxon>Actinomycetota</taxon>
        <taxon>Actinomycetes</taxon>
        <taxon>Kitasatosporales</taxon>
        <taxon>Streptomycetaceae</taxon>
        <taxon>Streptomyces</taxon>
    </lineage>
</organism>
<dbReference type="Gene3D" id="3.65.10.10">
    <property type="entry name" value="Enolpyruvate transferase domain"/>
    <property type="match status" value="2"/>
</dbReference>
<sequence>MHLLVEGIRHRVTGQVTVPNSKYHAHRALILASLAAGESRIHGLTDARHVAYTVRMLQGLGTSVVRAGDSLVVRGFGGRYRPRRTVLSVGSSGSTLYFMVGLASLADHAVSITGQKYFRRRPVGPLLRALRQLGVRVESVDDCPPVRVSPGRPTGGHVLLPGTLSQWVSGVLLLAPFATGPTVVEVAGELNERTYLELTVEMMRRFGLRVDVSPDWRRFDVPPGQSAHPAELTLPPDIGSAAYGIASAALHPCDVLLRGLTGPGGGPGDHPEHRFLDIARAMGVPMEPDEAAGGIRVRQDAPLLTAVDVDCRDIPDMLPVLATLGTFAHGASVFRNIAHTRLKESDRAAAMCQLNAMGGQVELAGDTLRVAGGQTLTGTALSTYNDHRVLMSLAVAASRAKGHSALTFPHAYRISYPGFLDAMNGLGIPMKVEEGRARPARSSVPPPVRRPLPPTAADPDEASRLSLPEWLDRHTEASPDRTAVVDVRPDGDLVVSRRELSRRVERTAALLLRLGVRPGEHVAYQLPNRLEFVVLSLAAWRIGAVCCPVIPFFRRRELGFVLRSARARVLVTMDEYRSRKPAREALALAAGRTDGLRHLVVVSRSGGPARLPSDPACDVTVHDWAAVPETTAHERAALAAVRPAPGATAQLLFTSGTTGEPKGVTHSSANLVRAASMEIRQLGLDATDTVWVPSPLAHQTGFLYGMVLATVLGVPQILQAEWDARRALASLDDHRATFTQAATPFLFDLVKAVEDTGRRPRDMRVFVATGATVPRPLAERAGRVLGARVCGAFGTTETCLGTLSAPTDPPERCWGTDGRALDGVRLRVTDETGRPLPAGTEGNFEVLSPTVFDGYLDRPDLTADAFTPDGWYRTGDLAVVDEDGFVRITGRVKDVINRGGEKIPVAEIEQLLSAHPAVEDIAVVAMPDARLGERACAFAVLKDGAGFGFAEMRRYLDEHQVAKQHWPERLEQLPELPRNPVGKVRKYALRARARTLKPHDEDPA</sequence>
<keyword evidence="4" id="KW-0436">Ligase</keyword>
<keyword evidence="6 9" id="KW-0808">Transferase</keyword>
<feature type="binding site" evidence="9">
    <location>
        <position position="22"/>
    </location>
    <ligand>
        <name>3-phosphoshikimate</name>
        <dbReference type="ChEBI" id="CHEBI:145989"/>
    </ligand>
</feature>
<comment type="caution">
    <text evidence="9">Lacks conserved residue(s) required for the propagation of feature annotation.</text>
</comment>
<dbReference type="InterPro" id="IPR000873">
    <property type="entry name" value="AMP-dep_synth/lig_dom"/>
</dbReference>
<dbReference type="GO" id="GO:0031956">
    <property type="term" value="F:medium-chain fatty acid-CoA ligase activity"/>
    <property type="evidence" value="ECO:0007669"/>
    <property type="project" value="TreeGrafter"/>
</dbReference>
<dbReference type="Gene3D" id="3.40.50.12780">
    <property type="entry name" value="N-terminal domain of ligase-like"/>
    <property type="match status" value="1"/>
</dbReference>
<dbReference type="RefSeq" id="WP_031175100.1">
    <property type="nucleotide sequence ID" value="NZ_BBQG01000010.1"/>
</dbReference>
<dbReference type="GeneID" id="75185739"/>
<comment type="function">
    <text evidence="9">Catalyzes the transfer of the enolpyruvyl moiety of phosphoenolpyruvate (PEP) to the 5-hydroxyl of shikimate-3-phosphate (S3P) to produce enolpyruvyl shikimate-3-phosphate and inorganic phosphate.</text>
</comment>
<dbReference type="GO" id="GO:0005737">
    <property type="term" value="C:cytoplasm"/>
    <property type="evidence" value="ECO:0007669"/>
    <property type="project" value="UniProtKB-SubCell"/>
</dbReference>
<dbReference type="InterPro" id="IPR036968">
    <property type="entry name" value="Enolpyruvate_Tfrase_sf"/>
</dbReference>
<evidence type="ECO:0000256" key="7">
    <source>
        <dbReference type="ARBA" id="ARBA00023141"/>
    </source>
</evidence>
<dbReference type="GO" id="GO:0008652">
    <property type="term" value="P:amino acid biosynthetic process"/>
    <property type="evidence" value="ECO:0007669"/>
    <property type="project" value="UniProtKB-KW"/>
</dbReference>
<gene>
    <name evidence="9 14" type="primary">aroA</name>
    <name evidence="14" type="ORF">D8771_28395</name>
</gene>
<evidence type="ECO:0000256" key="1">
    <source>
        <dbReference type="ARBA" id="ARBA00004811"/>
    </source>
</evidence>
<dbReference type="PANTHER" id="PTHR43201:SF5">
    <property type="entry name" value="MEDIUM-CHAIN ACYL-COA LIGASE ACSF2, MITOCHONDRIAL"/>
    <property type="match status" value="1"/>
</dbReference>
<dbReference type="GO" id="GO:0003866">
    <property type="term" value="F:3-phosphoshikimate 1-carboxyvinyltransferase activity"/>
    <property type="evidence" value="ECO:0007669"/>
    <property type="project" value="UniProtKB-UniRule"/>
</dbReference>
<evidence type="ECO:0000259" key="11">
    <source>
        <dbReference type="Pfam" id="PF00275"/>
    </source>
</evidence>
<reference evidence="14 15" key="1">
    <citation type="submission" date="2018-10" db="EMBL/GenBank/DDBJ databases">
        <title>Isolation of pseudouridimycin from Streptomyces albus DSM 40763.</title>
        <authorList>
            <person name="Rosenqvist P."/>
            <person name="Metsae-Ketelae M."/>
            <person name="Virta P."/>
        </authorList>
    </citation>
    <scope>NUCLEOTIDE SEQUENCE [LARGE SCALE GENOMIC DNA]</scope>
    <source>
        <strain evidence="14 15">DSM 40763</strain>
    </source>
</reference>
<dbReference type="PANTHER" id="PTHR43201">
    <property type="entry name" value="ACYL-COA SYNTHETASE"/>
    <property type="match status" value="1"/>
</dbReference>
<feature type="domain" description="Enolpyruvate transferase" evidence="11">
    <location>
        <begin position="10"/>
        <end position="423"/>
    </location>
</feature>
<dbReference type="PROSITE" id="PS00455">
    <property type="entry name" value="AMP_BINDING"/>
    <property type="match status" value="1"/>
</dbReference>
<comment type="caution">
    <text evidence="14">The sequence shown here is derived from an EMBL/GenBank/DDBJ whole genome shotgun (WGS) entry which is preliminary data.</text>
</comment>
<comment type="subunit">
    <text evidence="9">Monomer.</text>
</comment>
<feature type="binding site" evidence="9">
    <location>
        <position position="316"/>
    </location>
    <ligand>
        <name>3-phosphoshikimate</name>
        <dbReference type="ChEBI" id="CHEBI:145989"/>
    </ligand>
</feature>
<evidence type="ECO:0000256" key="10">
    <source>
        <dbReference type="SAM" id="MobiDB-lite"/>
    </source>
</evidence>
<keyword evidence="7 9" id="KW-0057">Aromatic amino acid biosynthesis</keyword>
<evidence type="ECO:0000259" key="13">
    <source>
        <dbReference type="Pfam" id="PF13193"/>
    </source>
</evidence>
<feature type="binding site" evidence="9">
    <location>
        <position position="22"/>
    </location>
    <ligand>
        <name>phosphoenolpyruvate</name>
        <dbReference type="ChEBI" id="CHEBI:58702"/>
    </ligand>
</feature>
<dbReference type="InterPro" id="IPR025110">
    <property type="entry name" value="AMP-bd_C"/>
</dbReference>
<dbReference type="SUPFAM" id="SSF56801">
    <property type="entry name" value="Acetyl-CoA synthetase-like"/>
    <property type="match status" value="1"/>
</dbReference>
<comment type="catalytic activity">
    <reaction evidence="8">
        <text>3-phosphoshikimate + phosphoenolpyruvate = 5-O-(1-carboxyvinyl)-3-phosphoshikimate + phosphate</text>
        <dbReference type="Rhea" id="RHEA:21256"/>
        <dbReference type="ChEBI" id="CHEBI:43474"/>
        <dbReference type="ChEBI" id="CHEBI:57701"/>
        <dbReference type="ChEBI" id="CHEBI:58702"/>
        <dbReference type="ChEBI" id="CHEBI:145989"/>
        <dbReference type="EC" id="2.5.1.19"/>
    </reaction>
    <physiologicalReaction direction="left-to-right" evidence="8">
        <dbReference type="Rhea" id="RHEA:21257"/>
    </physiologicalReaction>
</comment>
<evidence type="ECO:0000256" key="2">
    <source>
        <dbReference type="ARBA" id="ARBA00006432"/>
    </source>
</evidence>
<feature type="domain" description="AMP-dependent synthetase/ligase" evidence="12">
    <location>
        <begin position="472"/>
        <end position="856"/>
    </location>
</feature>
<evidence type="ECO:0000313" key="14">
    <source>
        <dbReference type="EMBL" id="TGG76881.1"/>
    </source>
</evidence>
<dbReference type="Pfam" id="PF00501">
    <property type="entry name" value="AMP-binding"/>
    <property type="match status" value="1"/>
</dbReference>
<feature type="region of interest" description="Disordered" evidence="10">
    <location>
        <begin position="436"/>
        <end position="463"/>
    </location>
</feature>
<dbReference type="Pfam" id="PF00275">
    <property type="entry name" value="EPSP_synthase"/>
    <property type="match status" value="1"/>
</dbReference>
<evidence type="ECO:0000256" key="4">
    <source>
        <dbReference type="ARBA" id="ARBA00022598"/>
    </source>
</evidence>
<feature type="binding site" evidence="9">
    <location>
        <position position="343"/>
    </location>
    <ligand>
        <name>3-phosphoshikimate</name>
        <dbReference type="ChEBI" id="CHEBI:145989"/>
    </ligand>
</feature>
<dbReference type="InterPro" id="IPR013792">
    <property type="entry name" value="RNA3'P_cycl/enolpyr_Trfase_a/b"/>
</dbReference>
<dbReference type="Gene3D" id="3.30.300.30">
    <property type="match status" value="1"/>
</dbReference>
<dbReference type="HAMAP" id="MF_00210">
    <property type="entry name" value="EPSP_synth"/>
    <property type="match status" value="1"/>
</dbReference>